<comment type="caution">
    <text evidence="8">The sequence shown here is derived from an EMBL/GenBank/DDBJ whole genome shotgun (WGS) entry which is preliminary data.</text>
</comment>
<feature type="region of interest" description="Disordered" evidence="6">
    <location>
        <begin position="247"/>
        <end position="267"/>
    </location>
</feature>
<dbReference type="EMBL" id="ASPP01011713">
    <property type="protein sequence ID" value="ETO21348.1"/>
    <property type="molecule type" value="Genomic_DNA"/>
</dbReference>
<dbReference type="SUPFAM" id="SSF57863">
    <property type="entry name" value="ArfGap/RecO-like zinc finger"/>
    <property type="match status" value="1"/>
</dbReference>
<dbReference type="PROSITE" id="PS50115">
    <property type="entry name" value="ARFGAP"/>
    <property type="match status" value="1"/>
</dbReference>
<keyword evidence="3" id="KW-0862">Zinc</keyword>
<dbReference type="CDD" id="cd08204">
    <property type="entry name" value="ArfGap"/>
    <property type="match status" value="1"/>
</dbReference>
<dbReference type="PRINTS" id="PR00405">
    <property type="entry name" value="REVINTRACTNG"/>
</dbReference>
<dbReference type="InterPro" id="IPR045258">
    <property type="entry name" value="ACAP1/2/3-like"/>
</dbReference>
<dbReference type="Gene3D" id="1.25.40.20">
    <property type="entry name" value="Ankyrin repeat-containing domain"/>
    <property type="match status" value="1"/>
</dbReference>
<feature type="repeat" description="ANK" evidence="4">
    <location>
        <begin position="188"/>
        <end position="220"/>
    </location>
</feature>
<dbReference type="PROSITE" id="PS50088">
    <property type="entry name" value="ANK_REPEAT"/>
    <property type="match status" value="1"/>
</dbReference>
<dbReference type="OrthoDB" id="5588096at2759"/>
<feature type="domain" description="Arf-GAP" evidence="7">
    <location>
        <begin position="4"/>
        <end position="148"/>
    </location>
</feature>
<sequence>MSTKSKLQTERNKQKESLKNEIQSANLNCADCGQKSPEWVSINLGVVVCLSCSGIHRSLGTHVSKIRSICLDDIPLTTLAVLQKLGNAKVNQLLEHTIPSSFIKCNPNSEGYVLCKLFFYSGLYFVREKFIKEKYMLKLFVNPNDQKSHEELNCQLYQSAKLEDLLSILEAICHGGNVNCVSSDLSQNGRTPLHAASLENKELSVELLLQNSASHSVKDADGKTPRELAVNSNFYKIVDILDSYDPFSSGRKKRSIEGDDKSLESED</sequence>
<evidence type="ECO:0000256" key="1">
    <source>
        <dbReference type="ARBA" id="ARBA00022723"/>
    </source>
</evidence>
<dbReference type="InterPro" id="IPR037278">
    <property type="entry name" value="ARFGAP/RecO"/>
</dbReference>
<feature type="compositionally biased region" description="Basic and acidic residues" evidence="6">
    <location>
        <begin position="255"/>
        <end position="267"/>
    </location>
</feature>
<keyword evidence="1" id="KW-0479">Metal-binding</keyword>
<dbReference type="Proteomes" id="UP000023152">
    <property type="component" value="Unassembled WGS sequence"/>
</dbReference>
<evidence type="ECO:0000259" key="7">
    <source>
        <dbReference type="PROSITE" id="PS50115"/>
    </source>
</evidence>
<dbReference type="SMART" id="SM00105">
    <property type="entry name" value="ArfGap"/>
    <property type="match status" value="1"/>
</dbReference>
<dbReference type="PANTHER" id="PTHR23180">
    <property type="entry name" value="CENTAURIN/ARF"/>
    <property type="match status" value="1"/>
</dbReference>
<dbReference type="InterPro" id="IPR001164">
    <property type="entry name" value="ArfGAP_dom"/>
</dbReference>
<gene>
    <name evidence="8" type="ORF">RFI_15858</name>
</gene>
<evidence type="ECO:0000256" key="2">
    <source>
        <dbReference type="ARBA" id="ARBA00022771"/>
    </source>
</evidence>
<evidence type="ECO:0000256" key="6">
    <source>
        <dbReference type="SAM" id="MobiDB-lite"/>
    </source>
</evidence>
<dbReference type="Gene3D" id="1.10.220.150">
    <property type="entry name" value="Arf GTPase activating protein"/>
    <property type="match status" value="1"/>
</dbReference>
<dbReference type="InterPro" id="IPR038508">
    <property type="entry name" value="ArfGAP_dom_sf"/>
</dbReference>
<dbReference type="PANTHER" id="PTHR23180:SF160">
    <property type="entry name" value="ADP-RIBOSYLATION FACTOR GTPASE-ACTIVATING PROTEIN EFFECTOR PROTEIN 1"/>
    <property type="match status" value="1"/>
</dbReference>
<accession>X6N5Z5</accession>
<name>X6N5Z5_RETFI</name>
<dbReference type="GO" id="GO:0005096">
    <property type="term" value="F:GTPase activator activity"/>
    <property type="evidence" value="ECO:0007669"/>
    <property type="project" value="InterPro"/>
</dbReference>
<organism evidence="8 9">
    <name type="scientific">Reticulomyxa filosa</name>
    <dbReference type="NCBI Taxonomy" id="46433"/>
    <lineage>
        <taxon>Eukaryota</taxon>
        <taxon>Sar</taxon>
        <taxon>Rhizaria</taxon>
        <taxon>Retaria</taxon>
        <taxon>Foraminifera</taxon>
        <taxon>Monothalamids</taxon>
        <taxon>Reticulomyxidae</taxon>
        <taxon>Reticulomyxa</taxon>
    </lineage>
</organism>
<evidence type="ECO:0000256" key="3">
    <source>
        <dbReference type="ARBA" id="ARBA00022833"/>
    </source>
</evidence>
<evidence type="ECO:0000313" key="9">
    <source>
        <dbReference type="Proteomes" id="UP000023152"/>
    </source>
</evidence>
<protein>
    <submittedName>
        <fullName evidence="8">Ankyrin repeat-containing protein</fullName>
    </submittedName>
</protein>
<dbReference type="GO" id="GO:0008270">
    <property type="term" value="F:zinc ion binding"/>
    <property type="evidence" value="ECO:0007669"/>
    <property type="project" value="UniProtKB-KW"/>
</dbReference>
<keyword evidence="4" id="KW-0040">ANK repeat</keyword>
<dbReference type="AlphaFoldDB" id="X6N5Z5"/>
<dbReference type="PROSITE" id="PS50297">
    <property type="entry name" value="ANK_REP_REGION"/>
    <property type="match status" value="1"/>
</dbReference>
<evidence type="ECO:0000256" key="5">
    <source>
        <dbReference type="PROSITE-ProRule" id="PRU00288"/>
    </source>
</evidence>
<keyword evidence="9" id="KW-1185">Reference proteome</keyword>
<reference evidence="8 9" key="1">
    <citation type="journal article" date="2013" name="Curr. Biol.">
        <title>The Genome of the Foraminiferan Reticulomyxa filosa.</title>
        <authorList>
            <person name="Glockner G."/>
            <person name="Hulsmann N."/>
            <person name="Schleicher M."/>
            <person name="Noegel A.A."/>
            <person name="Eichinger L."/>
            <person name="Gallinger C."/>
            <person name="Pawlowski J."/>
            <person name="Sierra R."/>
            <person name="Euteneuer U."/>
            <person name="Pillet L."/>
            <person name="Moustafa A."/>
            <person name="Platzer M."/>
            <person name="Groth M."/>
            <person name="Szafranski K."/>
            <person name="Schliwa M."/>
        </authorList>
    </citation>
    <scope>NUCLEOTIDE SEQUENCE [LARGE SCALE GENOMIC DNA]</scope>
</reference>
<proteinExistence type="predicted"/>
<keyword evidence="2 5" id="KW-0863">Zinc-finger</keyword>
<dbReference type="SUPFAM" id="SSF48403">
    <property type="entry name" value="Ankyrin repeat"/>
    <property type="match status" value="1"/>
</dbReference>
<dbReference type="Pfam" id="PF12796">
    <property type="entry name" value="Ank_2"/>
    <property type="match status" value="1"/>
</dbReference>
<evidence type="ECO:0000256" key="4">
    <source>
        <dbReference type="PROSITE-ProRule" id="PRU00023"/>
    </source>
</evidence>
<evidence type="ECO:0000313" key="8">
    <source>
        <dbReference type="EMBL" id="ETO21348.1"/>
    </source>
</evidence>
<dbReference type="InterPro" id="IPR002110">
    <property type="entry name" value="Ankyrin_rpt"/>
</dbReference>
<dbReference type="Pfam" id="PF01412">
    <property type="entry name" value="ArfGap"/>
    <property type="match status" value="1"/>
</dbReference>
<dbReference type="InterPro" id="IPR036770">
    <property type="entry name" value="Ankyrin_rpt-contain_sf"/>
</dbReference>